<dbReference type="PANTHER" id="PTHR30457:SF0">
    <property type="entry name" value="PHOSPHATASE, PUTATIVE (AFU_ORTHOLOGUE AFUA_4G01070)-RELATED"/>
    <property type="match status" value="1"/>
</dbReference>
<evidence type="ECO:0000256" key="7">
    <source>
        <dbReference type="ARBA" id="ARBA00022741"/>
    </source>
</evidence>
<dbReference type="HAMAP" id="MF_00060">
    <property type="entry name" value="SurE"/>
    <property type="match status" value="1"/>
</dbReference>
<evidence type="ECO:0000256" key="9">
    <source>
        <dbReference type="HAMAP-Rule" id="MF_00060"/>
    </source>
</evidence>
<evidence type="ECO:0000256" key="1">
    <source>
        <dbReference type="ARBA" id="ARBA00000815"/>
    </source>
</evidence>
<dbReference type="PANTHER" id="PTHR30457">
    <property type="entry name" value="5'-NUCLEOTIDASE SURE"/>
    <property type="match status" value="1"/>
</dbReference>
<dbReference type="GO" id="GO:0046872">
    <property type="term" value="F:metal ion binding"/>
    <property type="evidence" value="ECO:0007669"/>
    <property type="project" value="UniProtKB-UniRule"/>
</dbReference>
<proteinExistence type="inferred from homology"/>
<dbReference type="InterPro" id="IPR036523">
    <property type="entry name" value="SurE-like_sf"/>
</dbReference>
<dbReference type="NCBIfam" id="TIGR00087">
    <property type="entry name" value="surE"/>
    <property type="match status" value="1"/>
</dbReference>
<comment type="subcellular location">
    <subcellularLocation>
        <location evidence="3 9">Cytoplasm</location>
    </subcellularLocation>
</comment>
<keyword evidence="7 9" id="KW-0547">Nucleotide-binding</keyword>
<sequence length="274" mass="29084">MNPAAACALTPSSLSGYHKGSMRILVTNDDGVQADGIFALKTALARENDVTVAAPERQQSATGHAITLHKPLRLTATKMRDGGSAWMSNGTPSDCATLGLLEAMGGSADMVVSGINHGPNLGWDVHYSGTVSAAIEATVMGAPSFAVSVATFEAEVHWDAAANFAAKLAHWLTRHPLPPNTILNVNVPNLPEREIRGVAVTTQGRRQYVDRIEKRMDPIGRPYYWLGGSLAEEALGAEAGTDVRAVADGWISVTPIHLDMTAYSLMPMLQDLTA</sequence>
<dbReference type="Pfam" id="PF01975">
    <property type="entry name" value="SurE"/>
    <property type="match status" value="1"/>
</dbReference>
<evidence type="ECO:0000256" key="5">
    <source>
        <dbReference type="ARBA" id="ARBA00022490"/>
    </source>
</evidence>
<reference evidence="11 12" key="1">
    <citation type="journal article" date="2019" name="Int. J. Syst. Evol. Microbiol.">
        <title>Capsulimonas corticalis gen. nov., sp. nov., an aerobic capsulated bacterium, of a novel bacterial order, Capsulimonadales ord. nov., of the class Armatimonadia of the phylum Armatimonadetes.</title>
        <authorList>
            <person name="Li J."/>
            <person name="Kudo C."/>
            <person name="Tonouchi A."/>
        </authorList>
    </citation>
    <scope>NUCLEOTIDE SEQUENCE [LARGE SCALE GENOMIC DNA]</scope>
    <source>
        <strain evidence="11 12">AX-7</strain>
    </source>
</reference>
<keyword evidence="5 9" id="KW-0963">Cytoplasm</keyword>
<dbReference type="SUPFAM" id="SSF64167">
    <property type="entry name" value="SurE-like"/>
    <property type="match status" value="1"/>
</dbReference>
<evidence type="ECO:0000256" key="2">
    <source>
        <dbReference type="ARBA" id="ARBA00001946"/>
    </source>
</evidence>
<feature type="binding site" evidence="9">
    <location>
        <position position="29"/>
    </location>
    <ligand>
        <name>a divalent metal cation</name>
        <dbReference type="ChEBI" id="CHEBI:60240"/>
    </ligand>
</feature>
<dbReference type="InterPro" id="IPR002828">
    <property type="entry name" value="SurE-like_Pase/nucleotidase"/>
</dbReference>
<protein>
    <recommendedName>
        <fullName evidence="9">5'-nucleotidase SurE</fullName>
        <ecNumber evidence="9">3.1.3.5</ecNumber>
    </recommendedName>
    <alternativeName>
        <fullName evidence="9">Nucleoside 5'-monophosphate phosphohydrolase</fullName>
    </alternativeName>
</protein>
<dbReference type="InterPro" id="IPR030048">
    <property type="entry name" value="SurE"/>
</dbReference>
<feature type="binding site" evidence="9">
    <location>
        <position position="116"/>
    </location>
    <ligand>
        <name>a divalent metal cation</name>
        <dbReference type="ChEBI" id="CHEBI:60240"/>
    </ligand>
</feature>
<dbReference type="KEGG" id="ccot:CCAX7_53150"/>
<comment type="function">
    <text evidence="9">Nucleotidase that shows phosphatase activity on nucleoside 5'-monophosphates.</text>
</comment>
<comment type="cofactor">
    <cofactor evidence="2">
        <name>Mg(2+)</name>
        <dbReference type="ChEBI" id="CHEBI:18420"/>
    </cofactor>
</comment>
<evidence type="ECO:0000259" key="10">
    <source>
        <dbReference type="Pfam" id="PF01975"/>
    </source>
</evidence>
<evidence type="ECO:0000313" key="12">
    <source>
        <dbReference type="Proteomes" id="UP000287394"/>
    </source>
</evidence>
<keyword evidence="12" id="KW-1185">Reference proteome</keyword>
<keyword evidence="6 9" id="KW-0479">Metal-binding</keyword>
<dbReference type="GO" id="GO:0008253">
    <property type="term" value="F:5'-nucleotidase activity"/>
    <property type="evidence" value="ECO:0007669"/>
    <property type="project" value="UniProtKB-UniRule"/>
</dbReference>
<name>A0A402CP05_9BACT</name>
<dbReference type="GO" id="GO:0000166">
    <property type="term" value="F:nucleotide binding"/>
    <property type="evidence" value="ECO:0007669"/>
    <property type="project" value="UniProtKB-KW"/>
</dbReference>
<dbReference type="NCBIfam" id="NF001492">
    <property type="entry name" value="PRK00346.2-2"/>
    <property type="match status" value="1"/>
</dbReference>
<gene>
    <name evidence="9 11" type="primary">surE</name>
    <name evidence="11" type="ORF">CCAX7_53150</name>
</gene>
<evidence type="ECO:0000256" key="6">
    <source>
        <dbReference type="ARBA" id="ARBA00022723"/>
    </source>
</evidence>
<evidence type="ECO:0000256" key="8">
    <source>
        <dbReference type="ARBA" id="ARBA00022801"/>
    </source>
</evidence>
<dbReference type="Proteomes" id="UP000287394">
    <property type="component" value="Chromosome"/>
</dbReference>
<dbReference type="EMBL" id="AP025739">
    <property type="protein sequence ID" value="BDI33264.1"/>
    <property type="molecule type" value="Genomic_DNA"/>
</dbReference>
<comment type="cofactor">
    <cofactor evidence="9">
        <name>a divalent metal cation</name>
        <dbReference type="ChEBI" id="CHEBI:60240"/>
    </cofactor>
    <text evidence="9">Binds 1 divalent metal cation per subunit.</text>
</comment>
<accession>A0A402CP05</accession>
<dbReference type="GO" id="GO:0005737">
    <property type="term" value="C:cytoplasm"/>
    <property type="evidence" value="ECO:0007669"/>
    <property type="project" value="UniProtKB-SubCell"/>
</dbReference>
<dbReference type="NCBIfam" id="NF001490">
    <property type="entry name" value="PRK00346.1-4"/>
    <property type="match status" value="1"/>
</dbReference>
<comment type="catalytic activity">
    <reaction evidence="1 9">
        <text>a ribonucleoside 5'-phosphate + H2O = a ribonucleoside + phosphate</text>
        <dbReference type="Rhea" id="RHEA:12484"/>
        <dbReference type="ChEBI" id="CHEBI:15377"/>
        <dbReference type="ChEBI" id="CHEBI:18254"/>
        <dbReference type="ChEBI" id="CHEBI:43474"/>
        <dbReference type="ChEBI" id="CHEBI:58043"/>
        <dbReference type="EC" id="3.1.3.5"/>
    </reaction>
</comment>
<comment type="similarity">
    <text evidence="4 9">Belongs to the SurE nucleotidase family.</text>
</comment>
<feature type="domain" description="Survival protein SurE-like phosphatase/nucleotidase" evidence="10">
    <location>
        <begin position="24"/>
        <end position="208"/>
    </location>
</feature>
<organism evidence="11 12">
    <name type="scientific">Capsulimonas corticalis</name>
    <dbReference type="NCBI Taxonomy" id="2219043"/>
    <lineage>
        <taxon>Bacteria</taxon>
        <taxon>Bacillati</taxon>
        <taxon>Armatimonadota</taxon>
        <taxon>Armatimonadia</taxon>
        <taxon>Capsulimonadales</taxon>
        <taxon>Capsulimonadaceae</taxon>
        <taxon>Capsulimonas</taxon>
    </lineage>
</organism>
<keyword evidence="8 9" id="KW-0378">Hydrolase</keyword>
<dbReference type="EC" id="3.1.3.5" evidence="9"/>
<dbReference type="Gene3D" id="3.40.1210.10">
    <property type="entry name" value="Survival protein SurE-like phosphatase/nucleotidase"/>
    <property type="match status" value="1"/>
</dbReference>
<feature type="binding site" evidence="9">
    <location>
        <position position="30"/>
    </location>
    <ligand>
        <name>a divalent metal cation</name>
        <dbReference type="ChEBI" id="CHEBI:60240"/>
    </ligand>
</feature>
<evidence type="ECO:0000256" key="4">
    <source>
        <dbReference type="ARBA" id="ARBA00011062"/>
    </source>
</evidence>
<dbReference type="FunFam" id="3.40.1210.10:FF:000001">
    <property type="entry name" value="5'/3'-nucleotidase SurE"/>
    <property type="match status" value="1"/>
</dbReference>
<evidence type="ECO:0000256" key="3">
    <source>
        <dbReference type="ARBA" id="ARBA00004496"/>
    </source>
</evidence>
<evidence type="ECO:0000313" key="11">
    <source>
        <dbReference type="EMBL" id="BDI33264.1"/>
    </source>
</evidence>
<feature type="binding site" evidence="9">
    <location>
        <position position="60"/>
    </location>
    <ligand>
        <name>a divalent metal cation</name>
        <dbReference type="ChEBI" id="CHEBI:60240"/>
    </ligand>
</feature>
<dbReference type="AlphaFoldDB" id="A0A402CP05"/>